<dbReference type="Gene3D" id="2.40.50.100">
    <property type="match status" value="1"/>
</dbReference>
<reference evidence="3" key="1">
    <citation type="journal article" date="2020" name="mSystems">
        <title>Genome- and Community-Level Interaction Insights into Carbon Utilization and Element Cycling Functions of Hydrothermarchaeota in Hydrothermal Sediment.</title>
        <authorList>
            <person name="Zhou Z."/>
            <person name="Liu Y."/>
            <person name="Xu W."/>
            <person name="Pan J."/>
            <person name="Luo Z.H."/>
            <person name="Li M."/>
        </authorList>
    </citation>
    <scope>NUCLEOTIDE SEQUENCE [LARGE SCALE GENOMIC DNA]</scope>
    <source>
        <strain evidence="3">SpSt-1259</strain>
    </source>
</reference>
<dbReference type="PROSITE" id="PS50968">
    <property type="entry name" value="BIOTINYL_LIPOYL"/>
    <property type="match status" value="1"/>
</dbReference>
<protein>
    <submittedName>
        <fullName evidence="3">Biotin/lipoyl-binding protein</fullName>
    </submittedName>
</protein>
<keyword evidence="1" id="KW-0092">Biotin</keyword>
<comment type="caution">
    <text evidence="3">The sequence shown here is derived from an EMBL/GenBank/DDBJ whole genome shotgun (WGS) entry which is preliminary data.</text>
</comment>
<dbReference type="SUPFAM" id="SSF51230">
    <property type="entry name" value="Single hybrid motif"/>
    <property type="match status" value="1"/>
</dbReference>
<evidence type="ECO:0000259" key="2">
    <source>
        <dbReference type="PROSITE" id="PS50968"/>
    </source>
</evidence>
<dbReference type="PANTHER" id="PTHR45266:SF3">
    <property type="entry name" value="OXALOACETATE DECARBOXYLASE ALPHA CHAIN"/>
    <property type="match status" value="1"/>
</dbReference>
<gene>
    <name evidence="3" type="ORF">ENO36_04995</name>
</gene>
<name>A0A7C2ULY4_9CREN</name>
<proteinExistence type="predicted"/>
<evidence type="ECO:0000256" key="1">
    <source>
        <dbReference type="ARBA" id="ARBA00023267"/>
    </source>
</evidence>
<dbReference type="AlphaFoldDB" id="A0A7C2ULY4"/>
<evidence type="ECO:0000313" key="3">
    <source>
        <dbReference type="EMBL" id="HEU98189.1"/>
    </source>
</evidence>
<dbReference type="InterPro" id="IPR011053">
    <property type="entry name" value="Single_hybrid_motif"/>
</dbReference>
<dbReference type="PANTHER" id="PTHR45266">
    <property type="entry name" value="OXALOACETATE DECARBOXYLASE ALPHA CHAIN"/>
    <property type="match status" value="1"/>
</dbReference>
<dbReference type="InterPro" id="IPR050709">
    <property type="entry name" value="Biotin_Carboxyl_Carrier/Decarb"/>
</dbReference>
<organism evidence="3">
    <name type="scientific">Fervidicoccus fontis</name>
    <dbReference type="NCBI Taxonomy" id="683846"/>
    <lineage>
        <taxon>Archaea</taxon>
        <taxon>Thermoproteota</taxon>
        <taxon>Thermoprotei</taxon>
        <taxon>Fervidicoccales</taxon>
        <taxon>Fervidicoccaceae</taxon>
        <taxon>Fervidicoccus</taxon>
    </lineage>
</organism>
<dbReference type="EMBL" id="DSFE01000105">
    <property type="protein sequence ID" value="HEU98189.1"/>
    <property type="molecule type" value="Genomic_DNA"/>
</dbReference>
<dbReference type="Proteomes" id="UP000885664">
    <property type="component" value="Unassembled WGS sequence"/>
</dbReference>
<accession>A0A7C2ULY4</accession>
<dbReference type="FunFam" id="2.40.50.100:FF:000003">
    <property type="entry name" value="Acetyl-CoA carboxylase biotin carboxyl carrier protein"/>
    <property type="match status" value="1"/>
</dbReference>
<dbReference type="Pfam" id="PF00364">
    <property type="entry name" value="Biotin_lipoyl"/>
    <property type="match status" value="1"/>
</dbReference>
<feature type="domain" description="Lipoyl-binding" evidence="2">
    <location>
        <begin position="78"/>
        <end position="156"/>
    </location>
</feature>
<dbReference type="InterPro" id="IPR000089">
    <property type="entry name" value="Biotin_lipoyl"/>
</dbReference>
<sequence>MSEYKVKVDGKEYTVRILGERGNTVEVDVEGIKLSVSLEEAIATKRAEAAQVAPKMEPQIEASQKPVQVAPAPVQPAVVTQPSPAGPGVVTSKVPGKVKEIKVAEGQQVQAGQAVVVVESMKMDIEIRTNRSGTVKAVYVKPGQFVQKDAPLILVE</sequence>